<keyword evidence="2" id="KW-0418">Kinase</keyword>
<dbReference type="RefSeq" id="WP_425556424.1">
    <property type="nucleotide sequence ID" value="NZ_BAABGZ010000078.1"/>
</dbReference>
<reference evidence="5" key="1">
    <citation type="journal article" date="2019" name="Int. J. Syst. Evol. Microbiol.">
        <title>The Global Catalogue of Microorganisms (GCM) 10K type strain sequencing project: providing services to taxonomists for standard genome sequencing and annotation.</title>
        <authorList>
            <consortium name="The Broad Institute Genomics Platform"/>
            <consortium name="The Broad Institute Genome Sequencing Center for Infectious Disease"/>
            <person name="Wu L."/>
            <person name="Ma J."/>
        </authorList>
    </citation>
    <scope>NUCLEOTIDE SEQUENCE [LARGE SCALE GENOMIC DNA]</scope>
    <source>
        <strain evidence="5">JCM 17923</strain>
    </source>
</reference>
<comment type="caution">
    <text evidence="4">The sequence shown here is derived from an EMBL/GenBank/DDBJ whole genome shotgun (WGS) entry which is preliminary data.</text>
</comment>
<evidence type="ECO:0000313" key="5">
    <source>
        <dbReference type="Proteomes" id="UP001501153"/>
    </source>
</evidence>
<name>A0ABP8ISE8_9BACT</name>
<evidence type="ECO:0000313" key="4">
    <source>
        <dbReference type="EMBL" id="GAA4367885.1"/>
    </source>
</evidence>
<feature type="domain" description="HipA-like C-terminal" evidence="3">
    <location>
        <begin position="1"/>
        <end position="80"/>
    </location>
</feature>
<keyword evidence="1" id="KW-0808">Transferase</keyword>
<gene>
    <name evidence="4" type="ORF">GCM10023185_40150</name>
</gene>
<dbReference type="EMBL" id="BAABGZ010000078">
    <property type="protein sequence ID" value="GAA4367885.1"/>
    <property type="molecule type" value="Genomic_DNA"/>
</dbReference>
<protein>
    <recommendedName>
        <fullName evidence="3">HipA-like C-terminal domain-containing protein</fullName>
    </recommendedName>
</protein>
<dbReference type="InterPro" id="IPR012893">
    <property type="entry name" value="HipA-like_C"/>
</dbReference>
<evidence type="ECO:0000256" key="2">
    <source>
        <dbReference type="ARBA" id="ARBA00022777"/>
    </source>
</evidence>
<dbReference type="Pfam" id="PF07804">
    <property type="entry name" value="HipA_C"/>
    <property type="match status" value="1"/>
</dbReference>
<accession>A0ABP8ISE8</accession>
<proteinExistence type="predicted"/>
<organism evidence="4 5">
    <name type="scientific">Hymenobacter saemangeumensis</name>
    <dbReference type="NCBI Taxonomy" id="1084522"/>
    <lineage>
        <taxon>Bacteria</taxon>
        <taxon>Pseudomonadati</taxon>
        <taxon>Bacteroidota</taxon>
        <taxon>Cytophagia</taxon>
        <taxon>Cytophagales</taxon>
        <taxon>Hymenobacteraceae</taxon>
        <taxon>Hymenobacter</taxon>
    </lineage>
</organism>
<evidence type="ECO:0000256" key="1">
    <source>
        <dbReference type="ARBA" id="ARBA00022679"/>
    </source>
</evidence>
<evidence type="ECO:0000259" key="3">
    <source>
        <dbReference type="Pfam" id="PF07804"/>
    </source>
</evidence>
<dbReference type="Proteomes" id="UP001501153">
    <property type="component" value="Unassembled WGS sequence"/>
</dbReference>
<keyword evidence="5" id="KW-1185">Reference proteome</keyword>
<sequence length="106" mass="11944">MSNTDDHLRNHGFLLTPRGWRLSPAFDLNPIRYGQGLKLNISETDNALDLDLAREVAPYFRLSAMQAEAVLAQVVAAVRQWPDVASRYQLSRTEQELMAGAFEAVR</sequence>